<dbReference type="Pfam" id="PF00574">
    <property type="entry name" value="CLP_protease"/>
    <property type="match status" value="1"/>
</dbReference>
<dbReference type="GO" id="GO:0009536">
    <property type="term" value="C:plastid"/>
    <property type="evidence" value="ECO:0007669"/>
    <property type="project" value="UniProtKB-ARBA"/>
</dbReference>
<protein>
    <recommendedName>
        <fullName evidence="2">ATP-dependent Clp protease proteolytic subunit</fullName>
    </recommendedName>
</protein>
<dbReference type="CDD" id="cd07017">
    <property type="entry name" value="S14_ClpP_2"/>
    <property type="match status" value="1"/>
</dbReference>
<dbReference type="InterPro" id="IPR029045">
    <property type="entry name" value="ClpP/crotonase-like_dom_sf"/>
</dbReference>
<proteinExistence type="inferred from homology"/>
<dbReference type="PRINTS" id="PR00127">
    <property type="entry name" value="CLPPROTEASEP"/>
</dbReference>
<dbReference type="PANTHER" id="PTHR10381">
    <property type="entry name" value="ATP-DEPENDENT CLP PROTEASE PROTEOLYTIC SUBUNIT"/>
    <property type="match status" value="1"/>
</dbReference>
<evidence type="ECO:0000256" key="1">
    <source>
        <dbReference type="ARBA" id="ARBA00007039"/>
    </source>
</evidence>
<dbReference type="InterPro" id="IPR001907">
    <property type="entry name" value="ClpP"/>
</dbReference>
<evidence type="ECO:0000256" key="2">
    <source>
        <dbReference type="RuleBase" id="RU003567"/>
    </source>
</evidence>
<dbReference type="AlphaFoldDB" id="A0A6U0E0T9"/>
<dbReference type="GO" id="GO:0051117">
    <property type="term" value="F:ATPase binding"/>
    <property type="evidence" value="ECO:0007669"/>
    <property type="project" value="TreeGrafter"/>
</dbReference>
<dbReference type="InterPro" id="IPR023562">
    <property type="entry name" value="ClpP/TepA"/>
</dbReference>
<organism evidence="3">
    <name type="scientific">Ostreococcus mediterraneus</name>
    <dbReference type="NCBI Taxonomy" id="1486918"/>
    <lineage>
        <taxon>Eukaryota</taxon>
        <taxon>Viridiplantae</taxon>
        <taxon>Chlorophyta</taxon>
        <taxon>Mamiellophyceae</taxon>
        <taxon>Mamiellales</taxon>
        <taxon>Bathycoccaceae</taxon>
        <taxon>Ostreococcus</taxon>
    </lineage>
</organism>
<dbReference type="PANTHER" id="PTHR10381:SF11">
    <property type="entry name" value="ATP-DEPENDENT CLP PROTEASE PROTEOLYTIC SUBUNIT, MITOCHONDRIAL"/>
    <property type="match status" value="1"/>
</dbReference>
<reference evidence="3" key="1">
    <citation type="submission" date="2021-01" db="EMBL/GenBank/DDBJ databases">
        <authorList>
            <person name="Corre E."/>
            <person name="Pelletier E."/>
            <person name="Niang G."/>
            <person name="Scheremetjew M."/>
            <person name="Finn R."/>
            <person name="Kale V."/>
            <person name="Holt S."/>
            <person name="Cochrane G."/>
            <person name="Meng A."/>
            <person name="Brown T."/>
            <person name="Cohen L."/>
        </authorList>
    </citation>
    <scope>NUCLEOTIDE SEQUENCE</scope>
    <source>
        <strain evidence="3">Clade-D-RCC2572</strain>
    </source>
</reference>
<dbReference type="GO" id="GO:0004176">
    <property type="term" value="F:ATP-dependent peptidase activity"/>
    <property type="evidence" value="ECO:0007669"/>
    <property type="project" value="InterPro"/>
</dbReference>
<name>A0A6U0E0T9_9CHLO</name>
<dbReference type="GO" id="GO:0006515">
    <property type="term" value="P:protein quality control for misfolded or incompletely synthesized proteins"/>
    <property type="evidence" value="ECO:0007669"/>
    <property type="project" value="TreeGrafter"/>
</dbReference>
<dbReference type="GO" id="GO:0004252">
    <property type="term" value="F:serine-type endopeptidase activity"/>
    <property type="evidence" value="ECO:0007669"/>
    <property type="project" value="InterPro"/>
</dbReference>
<dbReference type="SUPFAM" id="SSF52096">
    <property type="entry name" value="ClpP/crotonase"/>
    <property type="match status" value="1"/>
</dbReference>
<gene>
    <name evidence="3" type="ORF">OMED0929_LOCUS3090</name>
</gene>
<comment type="similarity">
    <text evidence="1 2">Belongs to the peptidase S14 family.</text>
</comment>
<dbReference type="GO" id="GO:0009368">
    <property type="term" value="C:endopeptidase Clp complex"/>
    <property type="evidence" value="ECO:0007669"/>
    <property type="project" value="TreeGrafter"/>
</dbReference>
<dbReference type="Gene3D" id="3.90.226.10">
    <property type="entry name" value="2-enoyl-CoA Hydratase, Chain A, domain 1"/>
    <property type="match status" value="1"/>
</dbReference>
<accession>A0A6U0E0T9</accession>
<evidence type="ECO:0000313" key="3">
    <source>
        <dbReference type="EMBL" id="CAD8580984.1"/>
    </source>
</evidence>
<dbReference type="EMBL" id="HBEW01003703">
    <property type="protein sequence ID" value="CAD8580984.1"/>
    <property type="molecule type" value="Transcribed_RNA"/>
</dbReference>
<sequence length="228" mass="23943">MSRAFGVFSAPVATAGARARCVAGARRRGAVAAASATRNGPETVRVVVPDGYGGMEDVFSSLTSNRIIFLGSRIDEDVAADTCARLLALEAEGPDEEIKVYVNCTAGTQYCVTAILDTMEYVSCPISTVALGCVAGPPVMLVAAGDKGKRYGMQSSRIILSQPLGGLAGTSIEVKIQAKELNRNAKAQVAFIARYTGQDPDELEAMMARDTYMGVDQAIAFGLLDHAL</sequence>